<keyword evidence="6" id="KW-1185">Reference proteome</keyword>
<feature type="compositionally biased region" description="Polar residues" evidence="3">
    <location>
        <begin position="99"/>
        <end position="115"/>
    </location>
</feature>
<dbReference type="GO" id="GO:0005634">
    <property type="term" value="C:nucleus"/>
    <property type="evidence" value="ECO:0007669"/>
    <property type="project" value="TreeGrafter"/>
</dbReference>
<organism evidence="5 6">
    <name type="scientific">Saxophila tyrrhenica</name>
    <dbReference type="NCBI Taxonomy" id="1690608"/>
    <lineage>
        <taxon>Eukaryota</taxon>
        <taxon>Fungi</taxon>
        <taxon>Dikarya</taxon>
        <taxon>Ascomycota</taxon>
        <taxon>Pezizomycotina</taxon>
        <taxon>Dothideomycetes</taxon>
        <taxon>Dothideomycetidae</taxon>
        <taxon>Mycosphaerellales</taxon>
        <taxon>Extremaceae</taxon>
        <taxon>Saxophila</taxon>
    </lineage>
</organism>
<dbReference type="Gene3D" id="3.30.70.330">
    <property type="match status" value="1"/>
</dbReference>
<protein>
    <recommendedName>
        <fullName evidence="4">RRM domain-containing protein</fullName>
    </recommendedName>
</protein>
<gene>
    <name evidence="5" type="ORF">LTR77_002075</name>
</gene>
<dbReference type="EMBL" id="JAVRRT010000003">
    <property type="protein sequence ID" value="KAK5173394.1"/>
    <property type="molecule type" value="Genomic_DNA"/>
</dbReference>
<evidence type="ECO:0000313" key="5">
    <source>
        <dbReference type="EMBL" id="KAK5173394.1"/>
    </source>
</evidence>
<dbReference type="GeneID" id="89923422"/>
<feature type="domain" description="RRM" evidence="4">
    <location>
        <begin position="12"/>
        <end position="91"/>
    </location>
</feature>
<evidence type="ECO:0000313" key="6">
    <source>
        <dbReference type="Proteomes" id="UP001337655"/>
    </source>
</evidence>
<name>A0AAV9PIG9_9PEZI</name>
<evidence type="ECO:0000256" key="2">
    <source>
        <dbReference type="PROSITE-ProRule" id="PRU00176"/>
    </source>
</evidence>
<dbReference type="CDD" id="cd12246">
    <property type="entry name" value="RRM1_U1A_like"/>
    <property type="match status" value="1"/>
</dbReference>
<reference evidence="5 6" key="1">
    <citation type="submission" date="2023-08" db="EMBL/GenBank/DDBJ databases">
        <title>Black Yeasts Isolated from many extreme environments.</title>
        <authorList>
            <person name="Coleine C."/>
            <person name="Stajich J.E."/>
            <person name="Selbmann L."/>
        </authorList>
    </citation>
    <scope>NUCLEOTIDE SEQUENCE [LARGE SCALE GENOMIC DNA]</scope>
    <source>
        <strain evidence="5 6">CCFEE 5935</strain>
    </source>
</reference>
<evidence type="ECO:0000259" key="4">
    <source>
        <dbReference type="PROSITE" id="PS50102"/>
    </source>
</evidence>
<dbReference type="InterPro" id="IPR012677">
    <property type="entry name" value="Nucleotide-bd_a/b_plait_sf"/>
</dbReference>
<proteinExistence type="predicted"/>
<evidence type="ECO:0000256" key="3">
    <source>
        <dbReference type="SAM" id="MobiDB-lite"/>
    </source>
</evidence>
<dbReference type="InterPro" id="IPR050374">
    <property type="entry name" value="RRT5_SRSF_SR"/>
</dbReference>
<dbReference type="Pfam" id="PF00076">
    <property type="entry name" value="RRM_1"/>
    <property type="match status" value="1"/>
</dbReference>
<accession>A0AAV9PIG9</accession>
<feature type="compositionally biased region" description="Low complexity" evidence="3">
    <location>
        <begin position="154"/>
        <end position="178"/>
    </location>
</feature>
<dbReference type="InterPro" id="IPR000504">
    <property type="entry name" value="RRM_dom"/>
</dbReference>
<dbReference type="GO" id="GO:0003729">
    <property type="term" value="F:mRNA binding"/>
    <property type="evidence" value="ECO:0007669"/>
    <property type="project" value="TreeGrafter"/>
</dbReference>
<dbReference type="GO" id="GO:0005737">
    <property type="term" value="C:cytoplasm"/>
    <property type="evidence" value="ECO:0007669"/>
    <property type="project" value="TreeGrafter"/>
</dbReference>
<feature type="compositionally biased region" description="Acidic residues" evidence="3">
    <location>
        <begin position="186"/>
        <end position="207"/>
    </location>
</feature>
<dbReference type="SMART" id="SM00360">
    <property type="entry name" value="RRM"/>
    <property type="match status" value="1"/>
</dbReference>
<dbReference type="SUPFAM" id="SSF54928">
    <property type="entry name" value="RNA-binding domain, RBD"/>
    <property type="match status" value="1"/>
</dbReference>
<dbReference type="Proteomes" id="UP001337655">
    <property type="component" value="Unassembled WGS sequence"/>
</dbReference>
<comment type="caution">
    <text evidence="5">The sequence shown here is derived from an EMBL/GenBank/DDBJ whole genome shotgun (WGS) entry which is preliminary data.</text>
</comment>
<sequence length="207" mass="22183">MAVDQQRIPPNQSIYIQNLPEKIQKDDLRRELYMLFSTYGPVIDVTALKNQKMRGQAHVLFKDVSCATQAIRGCQGFGFYGREMKLSYSKNRSNTIAKLTGNFNQPAPGEQQKQIAQPPSSFPAPPGSAPTNAAPPSTLPPPPSGLPPPPGLPAKPTAGNAIPPQVAQAAAQGAPSPQGVKRDREESDEEGSDDDEGAMEMSESDSE</sequence>
<evidence type="ECO:0000256" key="1">
    <source>
        <dbReference type="ARBA" id="ARBA00022884"/>
    </source>
</evidence>
<dbReference type="FunFam" id="3.30.70.330:FF:000039">
    <property type="entry name" value="U1 small nuclear ribonucleoprotein A"/>
    <property type="match status" value="1"/>
</dbReference>
<dbReference type="InterPro" id="IPR035979">
    <property type="entry name" value="RBD_domain_sf"/>
</dbReference>
<dbReference type="RefSeq" id="XP_064662089.1">
    <property type="nucleotide sequence ID" value="XM_064799334.1"/>
</dbReference>
<keyword evidence="1 2" id="KW-0694">RNA-binding</keyword>
<feature type="compositionally biased region" description="Pro residues" evidence="3">
    <location>
        <begin position="137"/>
        <end position="153"/>
    </location>
</feature>
<dbReference type="PANTHER" id="PTHR23003">
    <property type="entry name" value="RNA RECOGNITION MOTIF RRM DOMAIN CONTAINING PROTEIN"/>
    <property type="match status" value="1"/>
</dbReference>
<dbReference type="AlphaFoldDB" id="A0AAV9PIG9"/>
<feature type="region of interest" description="Disordered" evidence="3">
    <location>
        <begin position="99"/>
        <end position="207"/>
    </location>
</feature>
<dbReference type="PROSITE" id="PS50102">
    <property type="entry name" value="RRM"/>
    <property type="match status" value="1"/>
</dbReference>